<evidence type="ECO:0000259" key="2">
    <source>
        <dbReference type="Pfam" id="PF13360"/>
    </source>
</evidence>
<dbReference type="EMBL" id="LT607410">
    <property type="protein sequence ID" value="SCF04888.1"/>
    <property type="molecule type" value="Genomic_DNA"/>
</dbReference>
<feature type="domain" description="Pyrrolo-quinoline quinone repeat" evidence="2">
    <location>
        <begin position="58"/>
        <end position="117"/>
    </location>
</feature>
<dbReference type="InterPro" id="IPR002372">
    <property type="entry name" value="PQQ_rpt_dom"/>
</dbReference>
<gene>
    <name evidence="3" type="ORF">GA0074696_2420</name>
</gene>
<name>A0A1C4X8W1_9ACTN</name>
<reference evidence="3 4" key="1">
    <citation type="submission" date="2016-06" db="EMBL/GenBank/DDBJ databases">
        <authorList>
            <person name="Kjaerup R.B."/>
            <person name="Dalgaard T.S."/>
            <person name="Juul-Madsen H.R."/>
        </authorList>
    </citation>
    <scope>NUCLEOTIDE SEQUENCE [LARGE SCALE GENOMIC DNA]</scope>
    <source>
        <strain evidence="3 4">DSM 43821</strain>
    </source>
</reference>
<protein>
    <submittedName>
        <fullName evidence="3">Outer membrane protein assembly factor BamB, contains PQQ-like beta-propeller repeat</fullName>
    </submittedName>
</protein>
<dbReference type="SMART" id="SM00564">
    <property type="entry name" value="PQQ"/>
    <property type="match status" value="5"/>
</dbReference>
<organism evidence="3 4">
    <name type="scientific">Micromonospora purpureochromogenes</name>
    <dbReference type="NCBI Taxonomy" id="47872"/>
    <lineage>
        <taxon>Bacteria</taxon>
        <taxon>Bacillati</taxon>
        <taxon>Actinomycetota</taxon>
        <taxon>Actinomycetes</taxon>
        <taxon>Micromonosporales</taxon>
        <taxon>Micromonosporaceae</taxon>
        <taxon>Micromonospora</taxon>
    </lineage>
</organism>
<evidence type="ECO:0000313" key="3">
    <source>
        <dbReference type="EMBL" id="SCF04888.1"/>
    </source>
</evidence>
<sequence>MPTPGAIRSGIATAVTTLLCLTATPTAALADTRPGPISFLSSRDRIATAYQINANHDGNAGAAVVAPPLRRHWSRNLGGSVSYPIIAEQRVFVTARQGDEYGTTLYALDAATGANAWPPVKLGGTYWYGGLTYGAGRLFALNFDGRLTAFSAATGARLWTRELGSAYQYDFASMPTYRNGVVYFSGSGVGGTLYAINADTGYGWARPVANGQDSSPAVTDTAVFASYGCPRVYRFEVGTGTQQWEYNSTCTGGGGLTPVLADGAVWVRDVFSTAPTVLNQSDGEVRALFGARFERANPPAFLGRTGFFVTGTAMQARPTTSPLQALWTFTGDGGLLNAPIIAGGYVYVGSETGMLWAVDPATGRAVWSTQVGAPIYPPNERGGGSPRTGMGAGQGRLIVPAANLLVSYGG</sequence>
<dbReference type="PANTHER" id="PTHR34512:SF30">
    <property type="entry name" value="OUTER MEMBRANE PROTEIN ASSEMBLY FACTOR BAMB"/>
    <property type="match status" value="1"/>
</dbReference>
<proteinExistence type="predicted"/>
<dbReference type="PANTHER" id="PTHR34512">
    <property type="entry name" value="CELL SURFACE PROTEIN"/>
    <property type="match status" value="1"/>
</dbReference>
<feature type="domain" description="Pyrrolo-quinoline quinone repeat" evidence="2">
    <location>
        <begin position="144"/>
        <end position="369"/>
    </location>
</feature>
<dbReference type="Gene3D" id="2.130.10.10">
    <property type="entry name" value="YVTN repeat-like/Quinoprotein amine dehydrogenase"/>
    <property type="match status" value="1"/>
</dbReference>
<dbReference type="SUPFAM" id="SSF50998">
    <property type="entry name" value="Quinoprotein alcohol dehydrogenase-like"/>
    <property type="match status" value="2"/>
</dbReference>
<dbReference type="RefSeq" id="WP_088961187.1">
    <property type="nucleotide sequence ID" value="NZ_LT607410.1"/>
</dbReference>
<accession>A0A1C4X8W1</accession>
<dbReference type="AlphaFoldDB" id="A0A1C4X8W1"/>
<evidence type="ECO:0000313" key="4">
    <source>
        <dbReference type="Proteomes" id="UP000198228"/>
    </source>
</evidence>
<feature type="signal peptide" evidence="1">
    <location>
        <begin position="1"/>
        <end position="30"/>
    </location>
</feature>
<dbReference type="Gene3D" id="2.40.10.480">
    <property type="match status" value="1"/>
</dbReference>
<evidence type="ECO:0000256" key="1">
    <source>
        <dbReference type="SAM" id="SignalP"/>
    </source>
</evidence>
<keyword evidence="1" id="KW-0732">Signal</keyword>
<dbReference type="InterPro" id="IPR015943">
    <property type="entry name" value="WD40/YVTN_repeat-like_dom_sf"/>
</dbReference>
<dbReference type="InterPro" id="IPR018391">
    <property type="entry name" value="PQQ_b-propeller_rpt"/>
</dbReference>
<feature type="chain" id="PRO_5008707740" evidence="1">
    <location>
        <begin position="31"/>
        <end position="410"/>
    </location>
</feature>
<dbReference type="Pfam" id="PF13360">
    <property type="entry name" value="PQQ_2"/>
    <property type="match status" value="2"/>
</dbReference>
<dbReference type="Proteomes" id="UP000198228">
    <property type="component" value="Chromosome I"/>
</dbReference>
<dbReference type="InterPro" id="IPR011047">
    <property type="entry name" value="Quinoprotein_ADH-like_sf"/>
</dbReference>